<protein>
    <recommendedName>
        <fullName evidence="5">Phosphoenolpyruvate guanylyltransferase</fullName>
        <shortName evidence="5">PEP guanylyltransferase</shortName>
        <ecNumber evidence="5">2.7.7.105</ecNumber>
    </recommendedName>
</protein>
<accession>A0A934QUS3</accession>
<dbReference type="GO" id="GO:0043814">
    <property type="term" value="F:phospholactate guanylyltransferase activity"/>
    <property type="evidence" value="ECO:0007669"/>
    <property type="project" value="InterPro"/>
</dbReference>
<dbReference type="EMBL" id="JAENJH010000005">
    <property type="protein sequence ID" value="MBK1786860.1"/>
    <property type="molecule type" value="Genomic_DNA"/>
</dbReference>
<gene>
    <name evidence="6" type="primary">cofC</name>
    <name evidence="5" type="synonym">fbiD</name>
    <name evidence="6" type="ORF">JHE00_21255</name>
</gene>
<organism evidence="6 7">
    <name type="scientific">Prauserella cavernicola</name>
    <dbReference type="NCBI Taxonomy" id="2800127"/>
    <lineage>
        <taxon>Bacteria</taxon>
        <taxon>Bacillati</taxon>
        <taxon>Actinomycetota</taxon>
        <taxon>Actinomycetes</taxon>
        <taxon>Pseudonocardiales</taxon>
        <taxon>Pseudonocardiaceae</taxon>
        <taxon>Prauserella</taxon>
    </lineage>
</organism>
<reference evidence="6" key="1">
    <citation type="submission" date="2020-12" db="EMBL/GenBank/DDBJ databases">
        <title>Prauserella sp. ASG 168, a novel actinomycete isolated from cave rock.</title>
        <authorList>
            <person name="Suriyachadkun C."/>
        </authorList>
    </citation>
    <scope>NUCLEOTIDE SEQUENCE</scope>
    <source>
        <strain evidence="6">ASG 168</strain>
    </source>
</reference>
<evidence type="ECO:0000313" key="6">
    <source>
        <dbReference type="EMBL" id="MBK1786860.1"/>
    </source>
</evidence>
<comment type="function">
    <text evidence="5">Guanylyltransferase that catalyzes the activation of phosphoenolpyruvate (PEP) as enolpyruvoyl-2-diphospho-5'-guanosine, via the condensation of PEP with GTP. It is involved in the biosynthesis of coenzyme F420, a hydride carrier cofactor.</text>
</comment>
<evidence type="ECO:0000256" key="4">
    <source>
        <dbReference type="ARBA" id="ARBA00023134"/>
    </source>
</evidence>
<dbReference type="Pfam" id="PF01983">
    <property type="entry name" value="CofC"/>
    <property type="match status" value="1"/>
</dbReference>
<dbReference type="AlphaFoldDB" id="A0A934QUS3"/>
<evidence type="ECO:0000256" key="5">
    <source>
        <dbReference type="HAMAP-Rule" id="MF_02114"/>
    </source>
</evidence>
<comment type="pathway">
    <text evidence="5">Cofactor biosynthesis; coenzyme F420 biosynthesis.</text>
</comment>
<comment type="caution">
    <text evidence="6">The sequence shown here is derived from an EMBL/GenBank/DDBJ whole genome shotgun (WGS) entry which is preliminary data.</text>
</comment>
<evidence type="ECO:0000256" key="2">
    <source>
        <dbReference type="ARBA" id="ARBA00022695"/>
    </source>
</evidence>
<feature type="binding site" evidence="5">
    <location>
        <position position="167"/>
    </location>
    <ligand>
        <name>phosphoenolpyruvate</name>
        <dbReference type="ChEBI" id="CHEBI:58702"/>
    </ligand>
</feature>
<dbReference type="PANTHER" id="PTHR40392">
    <property type="entry name" value="2-PHOSPHO-L-LACTATE GUANYLYLTRANSFERASE"/>
    <property type="match status" value="1"/>
</dbReference>
<dbReference type="Gene3D" id="3.90.550.10">
    <property type="entry name" value="Spore Coat Polysaccharide Biosynthesis Protein SpsA, Chain A"/>
    <property type="match status" value="1"/>
</dbReference>
<dbReference type="HAMAP" id="MF_02114">
    <property type="entry name" value="CofC"/>
    <property type="match status" value="1"/>
</dbReference>
<dbReference type="EC" id="2.7.7.105" evidence="5"/>
<dbReference type="GO" id="GO:0052645">
    <property type="term" value="P:F420-0 metabolic process"/>
    <property type="evidence" value="ECO:0007669"/>
    <property type="project" value="UniProtKB-UniRule"/>
</dbReference>
<evidence type="ECO:0000256" key="1">
    <source>
        <dbReference type="ARBA" id="ARBA00022679"/>
    </source>
</evidence>
<comment type="similarity">
    <text evidence="5">Belongs to the CofC family.</text>
</comment>
<dbReference type="NCBIfam" id="TIGR03552">
    <property type="entry name" value="F420_cofC"/>
    <property type="match status" value="1"/>
</dbReference>
<dbReference type="InterPro" id="IPR029044">
    <property type="entry name" value="Nucleotide-diphossugar_trans"/>
</dbReference>
<dbReference type="SUPFAM" id="SSF53448">
    <property type="entry name" value="Nucleotide-diphospho-sugar transferases"/>
    <property type="match status" value="1"/>
</dbReference>
<feature type="binding site" evidence="5">
    <location>
        <position position="151"/>
    </location>
    <ligand>
        <name>phosphoenolpyruvate</name>
        <dbReference type="ChEBI" id="CHEBI:58702"/>
    </ligand>
</feature>
<evidence type="ECO:0000256" key="3">
    <source>
        <dbReference type="ARBA" id="ARBA00022741"/>
    </source>
</evidence>
<keyword evidence="1 5" id="KW-0808">Transferase</keyword>
<feature type="binding site" evidence="5">
    <location>
        <position position="170"/>
    </location>
    <ligand>
        <name>phosphoenolpyruvate</name>
        <dbReference type="ChEBI" id="CHEBI:58702"/>
    </ligand>
</feature>
<dbReference type="InterPro" id="IPR002835">
    <property type="entry name" value="CofC"/>
</dbReference>
<sequence length="222" mass="22537">MGKDGGVATDLIVPMKPPRAGKSRLRGALGYPADTDRHAALVLALASDTVRAATAASGIRRLLVVGTDPEALAALRELGAEVTGEHGQNGEHGLNGALRTGERLLRSADPGAVVGALQADLPALRSADLAAALTEAGERRSFTADRHGTGTTLLLSGRGEPLAPRFGEGSADAHSTSGAVALELAAPSLRSDVDTADDLEHARLLGLGPSTTALLESTCVPH</sequence>
<evidence type="ECO:0000313" key="7">
    <source>
        <dbReference type="Proteomes" id="UP000635245"/>
    </source>
</evidence>
<keyword evidence="7" id="KW-1185">Reference proteome</keyword>
<dbReference type="GO" id="GO:0005525">
    <property type="term" value="F:GTP binding"/>
    <property type="evidence" value="ECO:0007669"/>
    <property type="project" value="UniProtKB-KW"/>
</dbReference>
<keyword evidence="3 5" id="KW-0547">Nucleotide-binding</keyword>
<proteinExistence type="inferred from homology"/>
<comment type="catalytic activity">
    <reaction evidence="5">
        <text>phosphoenolpyruvate + GTP + H(+) = enolpyruvoyl-2-diphospho-5'-guanosine + diphosphate</text>
        <dbReference type="Rhea" id="RHEA:30519"/>
        <dbReference type="ChEBI" id="CHEBI:15378"/>
        <dbReference type="ChEBI" id="CHEBI:33019"/>
        <dbReference type="ChEBI" id="CHEBI:37565"/>
        <dbReference type="ChEBI" id="CHEBI:58702"/>
        <dbReference type="ChEBI" id="CHEBI:143701"/>
        <dbReference type="EC" id="2.7.7.105"/>
    </reaction>
</comment>
<keyword evidence="2 5" id="KW-0548">Nucleotidyltransferase</keyword>
<dbReference type="Proteomes" id="UP000635245">
    <property type="component" value="Unassembled WGS sequence"/>
</dbReference>
<keyword evidence="4 5" id="KW-0342">GTP-binding</keyword>
<name>A0A934QUS3_9PSEU</name>
<dbReference type="PANTHER" id="PTHR40392:SF1">
    <property type="entry name" value="2-PHOSPHO-L-LACTATE GUANYLYLTRANSFERASE"/>
    <property type="match status" value="1"/>
</dbReference>